<evidence type="ECO:0000256" key="7">
    <source>
        <dbReference type="SAM" id="MobiDB-lite"/>
    </source>
</evidence>
<evidence type="ECO:0000256" key="1">
    <source>
        <dbReference type="ARBA" id="ARBA00004123"/>
    </source>
</evidence>
<name>A0A178FR84_TRIVO</name>
<protein>
    <recommendedName>
        <fullName evidence="2">DNA-directed RNA polymerases I and III subunit RPAC2</fullName>
    </recommendedName>
</protein>
<dbReference type="PANTHER" id="PTHR13946:SF28">
    <property type="entry name" value="DNA-DIRECTED RNA POLYMERASES I AND III SUBUNIT RPAC2"/>
    <property type="match status" value="1"/>
</dbReference>
<dbReference type="OrthoDB" id="510325at2759"/>
<dbReference type="GO" id="GO:0046983">
    <property type="term" value="F:protein dimerization activity"/>
    <property type="evidence" value="ECO:0007669"/>
    <property type="project" value="InterPro"/>
</dbReference>
<dbReference type="InterPro" id="IPR036603">
    <property type="entry name" value="RBP11-like"/>
</dbReference>
<evidence type="ECO:0000256" key="6">
    <source>
        <dbReference type="ARBA" id="ARBA00025751"/>
    </source>
</evidence>
<comment type="similarity">
    <text evidence="6">Belongs to the archaeal Rpo11/eukaryotic RPB11/RPC19 RNA polymerase subunit family.</text>
</comment>
<dbReference type="GO" id="GO:0005736">
    <property type="term" value="C:RNA polymerase I complex"/>
    <property type="evidence" value="ECO:0007669"/>
    <property type="project" value="TreeGrafter"/>
</dbReference>
<keyword evidence="3 9" id="KW-0240">DNA-directed RNA polymerase</keyword>
<dbReference type="Gene3D" id="3.30.1360.10">
    <property type="entry name" value="RNA polymerase, RBP11-like subunit"/>
    <property type="match status" value="1"/>
</dbReference>
<evidence type="ECO:0000259" key="8">
    <source>
        <dbReference type="Pfam" id="PF13656"/>
    </source>
</evidence>
<dbReference type="GO" id="GO:0005666">
    <property type="term" value="C:RNA polymerase III complex"/>
    <property type="evidence" value="ECO:0007669"/>
    <property type="project" value="TreeGrafter"/>
</dbReference>
<dbReference type="PROSITE" id="PS01154">
    <property type="entry name" value="RNA_POL_L_13KD"/>
    <property type="match status" value="1"/>
</dbReference>
<dbReference type="InterPro" id="IPR022905">
    <property type="entry name" value="Rpo11-like"/>
</dbReference>
<gene>
    <name evidence="9" type="ORF">A7D00_2174</name>
</gene>
<dbReference type="HAMAP" id="MF_00261">
    <property type="entry name" value="RNApol_arch_Rpo11"/>
    <property type="match status" value="1"/>
</dbReference>
<feature type="compositionally biased region" description="Acidic residues" evidence="7">
    <location>
        <begin position="8"/>
        <end position="41"/>
    </location>
</feature>
<dbReference type="AlphaFoldDB" id="A0A178FR84"/>
<dbReference type="GO" id="GO:0006362">
    <property type="term" value="P:transcription elongation by RNA polymerase I"/>
    <property type="evidence" value="ECO:0007669"/>
    <property type="project" value="TreeGrafter"/>
</dbReference>
<accession>A0A178FR84</accession>
<dbReference type="GO" id="GO:0006383">
    <property type="term" value="P:transcription by RNA polymerase III"/>
    <property type="evidence" value="ECO:0007669"/>
    <property type="project" value="TreeGrafter"/>
</dbReference>
<dbReference type="GO" id="GO:0055029">
    <property type="term" value="C:nuclear DNA-directed RNA polymerase complex"/>
    <property type="evidence" value="ECO:0007669"/>
    <property type="project" value="UniProtKB-ARBA"/>
</dbReference>
<organism evidence="9 10">
    <name type="scientific">Trichophyton violaceum</name>
    <dbReference type="NCBI Taxonomy" id="34388"/>
    <lineage>
        <taxon>Eukaryota</taxon>
        <taxon>Fungi</taxon>
        <taxon>Dikarya</taxon>
        <taxon>Ascomycota</taxon>
        <taxon>Pezizomycotina</taxon>
        <taxon>Eurotiomycetes</taxon>
        <taxon>Eurotiomycetidae</taxon>
        <taxon>Onygenales</taxon>
        <taxon>Arthrodermataceae</taxon>
        <taxon>Trichophyton</taxon>
    </lineage>
</organism>
<evidence type="ECO:0000256" key="5">
    <source>
        <dbReference type="ARBA" id="ARBA00023242"/>
    </source>
</evidence>
<sequence length="147" mass="16720">MPSKVPEDESMVDAQPLEDQEVDVEQQEDVEDEEDEEDEYIANDQQRITILPGAVETAASFQFEGEDHTLGNALRYVIMKNPDVEFCGYTMPHPSEAKMNLRIQTYDSTNVFTVLEKGLSDLMDLCDVVTEKFTLSRDAFEASKMQQ</sequence>
<dbReference type="InterPro" id="IPR009025">
    <property type="entry name" value="RBP11-like_dimer"/>
</dbReference>
<dbReference type="GO" id="GO:0003899">
    <property type="term" value="F:DNA-directed RNA polymerase activity"/>
    <property type="evidence" value="ECO:0007669"/>
    <property type="project" value="InterPro"/>
</dbReference>
<feature type="region of interest" description="Disordered" evidence="7">
    <location>
        <begin position="1"/>
        <end position="43"/>
    </location>
</feature>
<keyword evidence="5" id="KW-0539">Nucleus</keyword>
<dbReference type="Pfam" id="PF13656">
    <property type="entry name" value="RNA_pol_L_2"/>
    <property type="match status" value="1"/>
</dbReference>
<comment type="caution">
    <text evidence="9">The sequence shown here is derived from an EMBL/GenBank/DDBJ whole genome shotgun (WGS) entry which is preliminary data.</text>
</comment>
<dbReference type="InterPro" id="IPR008193">
    <property type="entry name" value="RNA_pol_Rpb11_13-16kDa_CS"/>
</dbReference>
<dbReference type="CDD" id="cd07029">
    <property type="entry name" value="RNAP_I_III_AC19"/>
    <property type="match status" value="1"/>
</dbReference>
<proteinExistence type="inferred from homology"/>
<keyword evidence="4" id="KW-0804">Transcription</keyword>
<keyword evidence="10" id="KW-1185">Reference proteome</keyword>
<comment type="subcellular location">
    <subcellularLocation>
        <location evidence="1">Nucleus</location>
    </subcellularLocation>
</comment>
<reference evidence="9 10" key="1">
    <citation type="submission" date="2016-05" db="EMBL/GenBank/DDBJ databases">
        <title>Genome sequencing of Trichophyton violaceum CMCC(F)T3l isolated from hair.</title>
        <authorList>
            <person name="Zhan P."/>
            <person name="Tao Y."/>
            <person name="Liu W."/>
        </authorList>
    </citation>
    <scope>NUCLEOTIDE SEQUENCE [LARGE SCALE GENOMIC DNA]</scope>
    <source>
        <strain evidence="10">CMCC(F)T3l</strain>
    </source>
</reference>
<evidence type="ECO:0000313" key="10">
    <source>
        <dbReference type="Proteomes" id="UP000243519"/>
    </source>
</evidence>
<dbReference type="GO" id="GO:0003677">
    <property type="term" value="F:DNA binding"/>
    <property type="evidence" value="ECO:0007669"/>
    <property type="project" value="InterPro"/>
</dbReference>
<dbReference type="PANTHER" id="PTHR13946">
    <property type="entry name" value="DNA-DIRECTED RNA POLYMERASE I,II,III"/>
    <property type="match status" value="1"/>
</dbReference>
<evidence type="ECO:0000256" key="2">
    <source>
        <dbReference type="ARBA" id="ARBA00022079"/>
    </source>
</evidence>
<evidence type="ECO:0000256" key="4">
    <source>
        <dbReference type="ARBA" id="ARBA00023163"/>
    </source>
</evidence>
<dbReference type="FunFam" id="3.30.1360.10:FF:000006">
    <property type="entry name" value="DNA-directed RNA polymerases I and III subunit RPAC2"/>
    <property type="match status" value="1"/>
</dbReference>
<dbReference type="SUPFAM" id="SSF55257">
    <property type="entry name" value="RBP11-like subunits of RNA polymerase"/>
    <property type="match status" value="1"/>
</dbReference>
<dbReference type="EMBL" id="LHPN01000002">
    <property type="protein sequence ID" value="OAL74143.1"/>
    <property type="molecule type" value="Genomic_DNA"/>
</dbReference>
<evidence type="ECO:0000313" key="9">
    <source>
        <dbReference type="EMBL" id="OAL74143.1"/>
    </source>
</evidence>
<dbReference type="InterPro" id="IPR033898">
    <property type="entry name" value="RNAP_AC19"/>
</dbReference>
<dbReference type="Proteomes" id="UP000243519">
    <property type="component" value="Unassembled WGS sequence"/>
</dbReference>
<feature type="domain" description="DNA-directed RNA polymerase RBP11-like dimerisation" evidence="8">
    <location>
        <begin position="59"/>
        <end position="131"/>
    </location>
</feature>
<evidence type="ECO:0000256" key="3">
    <source>
        <dbReference type="ARBA" id="ARBA00022478"/>
    </source>
</evidence>